<dbReference type="Proteomes" id="UP000887116">
    <property type="component" value="Unassembled WGS sequence"/>
</dbReference>
<gene>
    <name evidence="1" type="ORF">TNCT_16751</name>
</gene>
<dbReference type="EMBL" id="BMAO01024343">
    <property type="protein sequence ID" value="GFQ94685.1"/>
    <property type="molecule type" value="Genomic_DNA"/>
</dbReference>
<organism evidence="1 2">
    <name type="scientific">Trichonephila clavata</name>
    <name type="common">Joro spider</name>
    <name type="synonym">Nephila clavata</name>
    <dbReference type="NCBI Taxonomy" id="2740835"/>
    <lineage>
        <taxon>Eukaryota</taxon>
        <taxon>Metazoa</taxon>
        <taxon>Ecdysozoa</taxon>
        <taxon>Arthropoda</taxon>
        <taxon>Chelicerata</taxon>
        <taxon>Arachnida</taxon>
        <taxon>Araneae</taxon>
        <taxon>Araneomorphae</taxon>
        <taxon>Entelegynae</taxon>
        <taxon>Araneoidea</taxon>
        <taxon>Nephilidae</taxon>
        <taxon>Trichonephila</taxon>
    </lineage>
</organism>
<sequence>MTSSVLPGGVVAAGAAAILNVGSQTLQFNSICRRRLSLRQLHSRSSVVAQLHVQVVAAQLHVQVADAQLLLLQVFLRLSIQHNSDASSLKFLLSRIMCLMSGTLLFGGTFSPSSSQTFTRSAFLPFAKMPLRKSSVLNEALVIISF</sequence>
<accession>A0A8X6L1W3</accession>
<protein>
    <submittedName>
        <fullName evidence="1">Uncharacterized protein</fullName>
    </submittedName>
</protein>
<dbReference type="AlphaFoldDB" id="A0A8X6L1W3"/>
<evidence type="ECO:0000313" key="1">
    <source>
        <dbReference type="EMBL" id="GFQ94685.1"/>
    </source>
</evidence>
<reference evidence="1" key="1">
    <citation type="submission" date="2020-07" db="EMBL/GenBank/DDBJ databases">
        <title>Multicomponent nature underlies the extraordinary mechanical properties of spider dragline silk.</title>
        <authorList>
            <person name="Kono N."/>
            <person name="Nakamura H."/>
            <person name="Mori M."/>
            <person name="Yoshida Y."/>
            <person name="Ohtoshi R."/>
            <person name="Malay A.D."/>
            <person name="Moran D.A.P."/>
            <person name="Tomita M."/>
            <person name="Numata K."/>
            <person name="Arakawa K."/>
        </authorList>
    </citation>
    <scope>NUCLEOTIDE SEQUENCE</scope>
</reference>
<keyword evidence="2" id="KW-1185">Reference proteome</keyword>
<proteinExistence type="predicted"/>
<comment type="caution">
    <text evidence="1">The sequence shown here is derived from an EMBL/GenBank/DDBJ whole genome shotgun (WGS) entry which is preliminary data.</text>
</comment>
<evidence type="ECO:0000313" key="2">
    <source>
        <dbReference type="Proteomes" id="UP000887116"/>
    </source>
</evidence>
<name>A0A8X6L1W3_TRICU</name>